<dbReference type="PANTHER" id="PTHR47595:SF1">
    <property type="entry name" value="MYB_SANT-LIKE DNA-BINDING DOMAIN-CONTAINING PROTEIN"/>
    <property type="match status" value="1"/>
</dbReference>
<keyword evidence="3" id="KW-1185">Reference proteome</keyword>
<dbReference type="PANTHER" id="PTHR47595">
    <property type="entry name" value="HEAT SHOCK 70 KDA PROTEIN 14"/>
    <property type="match status" value="1"/>
</dbReference>
<feature type="compositionally biased region" description="Polar residues" evidence="1">
    <location>
        <begin position="173"/>
        <end position="186"/>
    </location>
</feature>
<dbReference type="InParanoid" id="E9GUP6"/>
<dbReference type="AlphaFoldDB" id="E9GUP6"/>
<evidence type="ECO:0000313" key="3">
    <source>
        <dbReference type="Proteomes" id="UP000000305"/>
    </source>
</evidence>
<organism evidence="2 3">
    <name type="scientific">Daphnia pulex</name>
    <name type="common">Water flea</name>
    <dbReference type="NCBI Taxonomy" id="6669"/>
    <lineage>
        <taxon>Eukaryota</taxon>
        <taxon>Metazoa</taxon>
        <taxon>Ecdysozoa</taxon>
        <taxon>Arthropoda</taxon>
        <taxon>Crustacea</taxon>
        <taxon>Branchiopoda</taxon>
        <taxon>Diplostraca</taxon>
        <taxon>Cladocera</taxon>
        <taxon>Anomopoda</taxon>
        <taxon>Daphniidae</taxon>
        <taxon>Daphnia</taxon>
    </lineage>
</organism>
<dbReference type="EMBL" id="GL732566">
    <property type="protein sequence ID" value="EFX76904.1"/>
    <property type="molecule type" value="Genomic_DNA"/>
</dbReference>
<dbReference type="PhylomeDB" id="E9GUP6"/>
<reference evidence="2 3" key="1">
    <citation type="journal article" date="2011" name="Science">
        <title>The ecoresponsive genome of Daphnia pulex.</title>
        <authorList>
            <person name="Colbourne J.K."/>
            <person name="Pfrender M.E."/>
            <person name="Gilbert D."/>
            <person name="Thomas W.K."/>
            <person name="Tucker A."/>
            <person name="Oakley T.H."/>
            <person name="Tokishita S."/>
            <person name="Aerts A."/>
            <person name="Arnold G.J."/>
            <person name="Basu M.K."/>
            <person name="Bauer D.J."/>
            <person name="Caceres C.E."/>
            <person name="Carmel L."/>
            <person name="Casola C."/>
            <person name="Choi J.H."/>
            <person name="Detter J.C."/>
            <person name="Dong Q."/>
            <person name="Dusheyko S."/>
            <person name="Eads B.D."/>
            <person name="Frohlich T."/>
            <person name="Geiler-Samerotte K.A."/>
            <person name="Gerlach D."/>
            <person name="Hatcher P."/>
            <person name="Jogdeo S."/>
            <person name="Krijgsveld J."/>
            <person name="Kriventseva E.V."/>
            <person name="Kultz D."/>
            <person name="Laforsch C."/>
            <person name="Lindquist E."/>
            <person name="Lopez J."/>
            <person name="Manak J.R."/>
            <person name="Muller J."/>
            <person name="Pangilinan J."/>
            <person name="Patwardhan R.P."/>
            <person name="Pitluck S."/>
            <person name="Pritham E.J."/>
            <person name="Rechtsteiner A."/>
            <person name="Rho M."/>
            <person name="Rogozin I.B."/>
            <person name="Sakarya O."/>
            <person name="Salamov A."/>
            <person name="Schaack S."/>
            <person name="Shapiro H."/>
            <person name="Shiga Y."/>
            <person name="Skalitzky C."/>
            <person name="Smith Z."/>
            <person name="Souvorov A."/>
            <person name="Sung W."/>
            <person name="Tang Z."/>
            <person name="Tsuchiya D."/>
            <person name="Tu H."/>
            <person name="Vos H."/>
            <person name="Wang M."/>
            <person name="Wolf Y.I."/>
            <person name="Yamagata H."/>
            <person name="Yamada T."/>
            <person name="Ye Y."/>
            <person name="Shaw J.R."/>
            <person name="Andrews J."/>
            <person name="Crease T.J."/>
            <person name="Tang H."/>
            <person name="Lucas S.M."/>
            <person name="Robertson H.M."/>
            <person name="Bork P."/>
            <person name="Koonin E.V."/>
            <person name="Zdobnov E.M."/>
            <person name="Grigoriev I.V."/>
            <person name="Lynch M."/>
            <person name="Boore J.L."/>
        </authorList>
    </citation>
    <scope>NUCLEOTIDE SEQUENCE [LARGE SCALE GENOMIC DNA]</scope>
</reference>
<name>E9GUP6_DAPPU</name>
<protein>
    <submittedName>
        <fullName evidence="2">Uncharacterized protein</fullName>
    </submittedName>
</protein>
<gene>
    <name evidence="2" type="ORF">DAPPUDRAFT_106668</name>
</gene>
<evidence type="ECO:0000256" key="1">
    <source>
        <dbReference type="SAM" id="MobiDB-lite"/>
    </source>
</evidence>
<dbReference type="HOGENOM" id="CLU_827072_0_0_1"/>
<dbReference type="Proteomes" id="UP000000305">
    <property type="component" value="Unassembled WGS sequence"/>
</dbReference>
<feature type="compositionally biased region" description="Acidic residues" evidence="1">
    <location>
        <begin position="210"/>
        <end position="219"/>
    </location>
</feature>
<evidence type="ECO:0000313" key="2">
    <source>
        <dbReference type="EMBL" id="EFX76904.1"/>
    </source>
</evidence>
<dbReference type="KEGG" id="dpx:DAPPUDRAFT_106668"/>
<accession>E9GUP6</accession>
<proteinExistence type="predicted"/>
<feature type="region of interest" description="Disordered" evidence="1">
    <location>
        <begin position="153"/>
        <end position="186"/>
    </location>
</feature>
<sequence length="336" mass="37584">MEPCRRSRGDQALSRVPREIYERQRVVEKLRNWHFLRRLVNTDESEGGKIRCLKMAAPFSAKYCSSFSAGTETQRSLKQDLRFVYGTHHPGSPIKDTAGPSTSISLPDIAAITESDTTRKTTTTIADRSGNVAGRGRSRAGVNAVIRRGEIEVRGRGRARGGSRINGGSGRGKSNSPTTTLPFNNQDEVEETDWLAWPGEDPAQYANNEENAETSEGDEDGKGLYWFTDSRTNLLLATYKPLEKKFAGHRQPIQLWEKIAGTLQEKGSKGVTALVMITFSLEDVEETRNPKRKRVAPSDIIKILADNEAEREKSNTTFLEIMADLRHNRVNKKTIY</sequence>
<feature type="region of interest" description="Disordered" evidence="1">
    <location>
        <begin position="199"/>
        <end position="222"/>
    </location>
</feature>